<keyword evidence="2" id="KW-1185">Reference proteome</keyword>
<protein>
    <submittedName>
        <fullName evidence="1">Uncharacterized protein</fullName>
    </submittedName>
</protein>
<evidence type="ECO:0000313" key="2">
    <source>
        <dbReference type="Proteomes" id="UP000321570"/>
    </source>
</evidence>
<reference evidence="1 2" key="1">
    <citation type="submission" date="2019-07" db="EMBL/GenBank/DDBJ databases">
        <authorList>
            <person name="Jastrzebski P J."/>
            <person name="Paukszto L."/>
            <person name="Jastrzebski P J."/>
        </authorList>
    </citation>
    <scope>NUCLEOTIDE SEQUENCE [LARGE SCALE GENOMIC DNA]</scope>
    <source>
        <strain evidence="1 2">WMS-il1</strain>
    </source>
</reference>
<proteinExistence type="predicted"/>
<sequence>MRFEATFLEKTISKDFYVTDRNIDLMSLDWRKRNLPDTYSQTYKCGKSCERMQPVSTCCRNSSSFYSYSIAETRFSQDSALTNHSGPTTGATCTTVMYSHSERSGVILLSPTGRSAISTLLKLLMYQKRSLRTQVHSLNLHFA</sequence>
<dbReference type="AlphaFoldDB" id="A0A564YUN9"/>
<organism evidence="1 2">
    <name type="scientific">Hymenolepis diminuta</name>
    <name type="common">Rat tapeworm</name>
    <dbReference type="NCBI Taxonomy" id="6216"/>
    <lineage>
        <taxon>Eukaryota</taxon>
        <taxon>Metazoa</taxon>
        <taxon>Spiralia</taxon>
        <taxon>Lophotrochozoa</taxon>
        <taxon>Platyhelminthes</taxon>
        <taxon>Cestoda</taxon>
        <taxon>Eucestoda</taxon>
        <taxon>Cyclophyllidea</taxon>
        <taxon>Hymenolepididae</taxon>
        <taxon>Hymenolepis</taxon>
    </lineage>
</organism>
<dbReference type="Proteomes" id="UP000321570">
    <property type="component" value="Unassembled WGS sequence"/>
</dbReference>
<gene>
    <name evidence="1" type="ORF">WMSIL1_LOCUS9737</name>
</gene>
<name>A0A564YUN9_HYMDI</name>
<evidence type="ECO:0000313" key="1">
    <source>
        <dbReference type="EMBL" id="VUZ50981.1"/>
    </source>
</evidence>
<accession>A0A564YUN9</accession>
<dbReference type="EMBL" id="CABIJS010000410">
    <property type="protein sequence ID" value="VUZ50981.1"/>
    <property type="molecule type" value="Genomic_DNA"/>
</dbReference>